<protein>
    <submittedName>
        <fullName evidence="2">Uncharacterized protein</fullName>
    </submittedName>
</protein>
<name>A0A146GAL2_TERSA</name>
<dbReference type="InParanoid" id="A0A146GAL2"/>
<proteinExistence type="predicted"/>
<feature type="transmembrane region" description="Helical" evidence="1">
    <location>
        <begin position="40"/>
        <end position="65"/>
    </location>
</feature>
<dbReference type="Proteomes" id="UP000076023">
    <property type="component" value="Unassembled WGS sequence"/>
</dbReference>
<evidence type="ECO:0000256" key="1">
    <source>
        <dbReference type="SAM" id="Phobius"/>
    </source>
</evidence>
<organism evidence="2 3">
    <name type="scientific">Terrimicrobium sacchariphilum</name>
    <dbReference type="NCBI Taxonomy" id="690879"/>
    <lineage>
        <taxon>Bacteria</taxon>
        <taxon>Pseudomonadati</taxon>
        <taxon>Verrucomicrobiota</taxon>
        <taxon>Terrimicrobiia</taxon>
        <taxon>Terrimicrobiales</taxon>
        <taxon>Terrimicrobiaceae</taxon>
        <taxon>Terrimicrobium</taxon>
    </lineage>
</organism>
<evidence type="ECO:0000313" key="2">
    <source>
        <dbReference type="EMBL" id="GAT33616.1"/>
    </source>
</evidence>
<dbReference type="EMBL" id="BDCO01000002">
    <property type="protein sequence ID" value="GAT33616.1"/>
    <property type="molecule type" value="Genomic_DNA"/>
</dbReference>
<keyword evidence="3" id="KW-1185">Reference proteome</keyword>
<accession>A0A146GAL2</accession>
<keyword evidence="1" id="KW-1133">Transmembrane helix</keyword>
<reference evidence="3" key="1">
    <citation type="journal article" date="2017" name="Genome Announc.">
        <title>Draft Genome Sequence of Terrimicrobium sacchariphilum NM-5T, a Facultative Anaerobic Soil Bacterium of the Class Spartobacteria.</title>
        <authorList>
            <person name="Qiu Y.L."/>
            <person name="Tourlousse D.M."/>
            <person name="Matsuura N."/>
            <person name="Ohashi A."/>
            <person name="Sekiguchi Y."/>
        </authorList>
    </citation>
    <scope>NUCLEOTIDE SEQUENCE [LARGE SCALE GENOMIC DNA]</scope>
    <source>
        <strain evidence="3">NM-5</strain>
    </source>
</reference>
<keyword evidence="1" id="KW-0812">Transmembrane</keyword>
<keyword evidence="1" id="KW-0472">Membrane</keyword>
<comment type="caution">
    <text evidence="2">The sequence shown here is derived from an EMBL/GenBank/DDBJ whole genome shotgun (WGS) entry which is preliminary data.</text>
</comment>
<dbReference type="AlphaFoldDB" id="A0A146GAL2"/>
<evidence type="ECO:0000313" key="3">
    <source>
        <dbReference type="Proteomes" id="UP000076023"/>
    </source>
</evidence>
<gene>
    <name evidence="2" type="ORF">TSACC_22033</name>
</gene>
<sequence>MKWGTLDIAMTTNPAPPSNQTEIPGNGPRPWYRHLLHARVLLTLILTGLIYVMFFAFGIYIFFFAR</sequence>